<dbReference type="SUPFAM" id="SSF53850">
    <property type="entry name" value="Periplasmic binding protein-like II"/>
    <property type="match status" value="1"/>
</dbReference>
<proteinExistence type="inferred from homology"/>
<gene>
    <name evidence="7" type="ORF">DPRO_2432</name>
</gene>
<dbReference type="EMBL" id="LT907975">
    <property type="protein sequence ID" value="SOB59340.1"/>
    <property type="molecule type" value="Genomic_DNA"/>
</dbReference>
<dbReference type="PANTHER" id="PTHR35936">
    <property type="entry name" value="MEMBRANE-BOUND LYTIC MUREIN TRANSGLYCOSYLASE F"/>
    <property type="match status" value="1"/>
</dbReference>
<dbReference type="InterPro" id="IPR001638">
    <property type="entry name" value="Solute-binding_3/MltF_N"/>
</dbReference>
<comment type="subcellular location">
    <subcellularLocation>
        <location evidence="1">Cell envelope</location>
    </subcellularLocation>
</comment>
<reference evidence="8" key="1">
    <citation type="submission" date="2017-09" db="EMBL/GenBank/DDBJ databases">
        <authorList>
            <person name="Regsiter A."/>
            <person name="William W."/>
        </authorList>
    </citation>
    <scope>NUCLEOTIDE SEQUENCE [LARGE SCALE GENOMIC DNA]</scope>
    <source>
        <strain evidence="8">500-1</strain>
    </source>
</reference>
<feature type="domain" description="Solute-binding protein family 3/N-terminal" evidence="6">
    <location>
        <begin position="27"/>
        <end position="258"/>
    </location>
</feature>
<protein>
    <submittedName>
        <fullName evidence="7">Putative amino-acid-binding protein YxeM</fullName>
    </submittedName>
</protein>
<accession>A0A2C8FBR3</accession>
<evidence type="ECO:0000259" key="6">
    <source>
        <dbReference type="SMART" id="SM00062"/>
    </source>
</evidence>
<keyword evidence="3 5" id="KW-0732">Signal</keyword>
<comment type="similarity">
    <text evidence="2 4">Belongs to the bacterial solute-binding protein 3 family.</text>
</comment>
<organism evidence="7 8">
    <name type="scientific">Pseudodesulfovibrio profundus</name>
    <dbReference type="NCBI Taxonomy" id="57320"/>
    <lineage>
        <taxon>Bacteria</taxon>
        <taxon>Pseudomonadati</taxon>
        <taxon>Thermodesulfobacteriota</taxon>
        <taxon>Desulfovibrionia</taxon>
        <taxon>Desulfovibrionales</taxon>
        <taxon>Desulfovibrionaceae</taxon>
    </lineage>
</organism>
<dbReference type="InterPro" id="IPR018313">
    <property type="entry name" value="SBP_3_CS"/>
</dbReference>
<dbReference type="AlphaFoldDB" id="A0A2C8FBR3"/>
<dbReference type="GO" id="GO:0030313">
    <property type="term" value="C:cell envelope"/>
    <property type="evidence" value="ECO:0007669"/>
    <property type="project" value="UniProtKB-SubCell"/>
</dbReference>
<evidence type="ECO:0000313" key="8">
    <source>
        <dbReference type="Proteomes" id="UP000219215"/>
    </source>
</evidence>
<evidence type="ECO:0000256" key="3">
    <source>
        <dbReference type="ARBA" id="ARBA00022729"/>
    </source>
</evidence>
<dbReference type="Pfam" id="PF00497">
    <property type="entry name" value="SBP_bac_3"/>
    <property type="match status" value="1"/>
</dbReference>
<dbReference type="PANTHER" id="PTHR35936:SF25">
    <property type="entry name" value="ABC TRANSPORTER SUBSTRATE-BINDING PROTEIN"/>
    <property type="match status" value="1"/>
</dbReference>
<evidence type="ECO:0000313" key="7">
    <source>
        <dbReference type="EMBL" id="SOB59340.1"/>
    </source>
</evidence>
<dbReference type="SMART" id="SM00062">
    <property type="entry name" value="PBPb"/>
    <property type="match status" value="1"/>
</dbReference>
<dbReference type="KEGG" id="pprf:DPRO_2432"/>
<feature type="signal peptide" evidence="5">
    <location>
        <begin position="1"/>
        <end position="23"/>
    </location>
</feature>
<evidence type="ECO:0000256" key="2">
    <source>
        <dbReference type="ARBA" id="ARBA00010333"/>
    </source>
</evidence>
<dbReference type="RefSeq" id="WP_097012219.1">
    <property type="nucleotide sequence ID" value="NZ_LT907975.1"/>
</dbReference>
<dbReference type="PROSITE" id="PS01039">
    <property type="entry name" value="SBP_BACTERIAL_3"/>
    <property type="match status" value="1"/>
</dbReference>
<keyword evidence="8" id="KW-1185">Reference proteome</keyword>
<evidence type="ECO:0000256" key="5">
    <source>
        <dbReference type="SAM" id="SignalP"/>
    </source>
</evidence>
<name>A0A2C8FBR3_9BACT</name>
<feature type="chain" id="PRO_5012790409" evidence="5">
    <location>
        <begin position="24"/>
        <end position="261"/>
    </location>
</feature>
<sequence>MHLSFLPVLSILCILAFSPSAAAQTSVLRVPISSYPPWIITEPGSDVTGIDIDLLKSLCKRMNLKLELVSVPFTRGLLMLEQGELDAGTTLQRSADRELFLHFVEPHYHRGSDKAFYLLKRSPISIQRYEDLNGLRIGYITGTKYFARFDNDQHLNKIPAHNLHQLHKMLAQGRIDTFIHATSVADCELQKYGCAKHVRHAQYRFTEGSGAHLAISRGSPLIKRAEEFSRHIKAMVDSGEIDEIMSSYNCQYRHAGYVTIP</sequence>
<dbReference type="Gene3D" id="3.40.190.10">
    <property type="entry name" value="Periplasmic binding protein-like II"/>
    <property type="match status" value="2"/>
</dbReference>
<dbReference type="OrthoDB" id="5453329at2"/>
<dbReference type="Proteomes" id="UP000219215">
    <property type="component" value="Chromosome DPRO"/>
</dbReference>
<evidence type="ECO:0000256" key="4">
    <source>
        <dbReference type="RuleBase" id="RU003744"/>
    </source>
</evidence>
<evidence type="ECO:0000256" key="1">
    <source>
        <dbReference type="ARBA" id="ARBA00004196"/>
    </source>
</evidence>